<dbReference type="STRING" id="1340429.A0A2G4SIU6"/>
<comment type="similarity">
    <text evidence="2">Belongs to the krueppel C2H2-type zinc-finger protein family.</text>
</comment>
<dbReference type="Proteomes" id="UP000242254">
    <property type="component" value="Unassembled WGS sequence"/>
</dbReference>
<feature type="domain" description="C2H2-type" evidence="10">
    <location>
        <begin position="26"/>
        <end position="55"/>
    </location>
</feature>
<dbReference type="GO" id="GO:0000981">
    <property type="term" value="F:DNA-binding transcription factor activity, RNA polymerase II-specific"/>
    <property type="evidence" value="ECO:0007669"/>
    <property type="project" value="TreeGrafter"/>
</dbReference>
<protein>
    <recommendedName>
        <fullName evidence="10">C2H2-type domain-containing protein</fullName>
    </recommendedName>
</protein>
<evidence type="ECO:0000256" key="9">
    <source>
        <dbReference type="SAM" id="MobiDB-lite"/>
    </source>
</evidence>
<evidence type="ECO:0000259" key="10">
    <source>
        <dbReference type="PROSITE" id="PS50157"/>
    </source>
</evidence>
<reference evidence="11 12" key="1">
    <citation type="journal article" date="2016" name="Proc. Natl. Acad. Sci. U.S.A.">
        <title>Lipid metabolic changes in an early divergent fungus govern the establishment of a mutualistic symbiosis with endobacteria.</title>
        <authorList>
            <person name="Lastovetsky O.A."/>
            <person name="Gaspar M.L."/>
            <person name="Mondo S.J."/>
            <person name="LaButti K.M."/>
            <person name="Sandor L."/>
            <person name="Grigoriev I.V."/>
            <person name="Henry S.A."/>
            <person name="Pawlowska T.E."/>
        </authorList>
    </citation>
    <scope>NUCLEOTIDE SEQUENCE [LARGE SCALE GENOMIC DNA]</scope>
    <source>
        <strain evidence="11 12">ATCC 52813</strain>
    </source>
</reference>
<dbReference type="Pfam" id="PF00096">
    <property type="entry name" value="zf-C2H2"/>
    <property type="match status" value="4"/>
</dbReference>
<evidence type="ECO:0000256" key="2">
    <source>
        <dbReference type="ARBA" id="ARBA00006991"/>
    </source>
</evidence>
<dbReference type="InterPro" id="IPR050329">
    <property type="entry name" value="GLI_C2H2-zinc-finger"/>
</dbReference>
<sequence length="208" mass="23968">MDIHSLLNHSSEQDNGKKHKRENKPYACSWKDCAKLFRRRSDLARHLRIHTGERPYSCSWSGCPKRFIQRSALTVHYRTHTGERPHICGYENCDKSFGDSSSLARHRRTHTGSRPYICKICGKSFTRKSTQTRHEDYTHGISRLSSPTSSGSDLEDECKSLPNLDTPYKWGTFMIWPTRSTLDHPKGTNEHLYTQPFFLSSHPSASVI</sequence>
<dbReference type="SUPFAM" id="SSF57667">
    <property type="entry name" value="beta-beta-alpha zinc fingers"/>
    <property type="match status" value="2"/>
</dbReference>
<evidence type="ECO:0000313" key="11">
    <source>
        <dbReference type="EMBL" id="PHZ08326.1"/>
    </source>
</evidence>
<dbReference type="SMART" id="SM00355">
    <property type="entry name" value="ZnF_C2H2"/>
    <property type="match status" value="4"/>
</dbReference>
<feature type="domain" description="C2H2-type" evidence="10">
    <location>
        <begin position="116"/>
        <end position="144"/>
    </location>
</feature>
<dbReference type="PROSITE" id="PS00028">
    <property type="entry name" value="ZINC_FINGER_C2H2_1"/>
    <property type="match status" value="4"/>
</dbReference>
<evidence type="ECO:0000256" key="5">
    <source>
        <dbReference type="ARBA" id="ARBA00022771"/>
    </source>
</evidence>
<accession>A0A2G4SIU6</accession>
<dbReference type="PANTHER" id="PTHR19818">
    <property type="entry name" value="ZINC FINGER PROTEIN ZIC AND GLI"/>
    <property type="match status" value="1"/>
</dbReference>
<dbReference type="FunFam" id="3.30.160.60:FF:000690">
    <property type="entry name" value="Zinc finger protein 354C"/>
    <property type="match status" value="1"/>
</dbReference>
<keyword evidence="4" id="KW-0677">Repeat</keyword>
<comment type="subcellular location">
    <subcellularLocation>
        <location evidence="1">Nucleus</location>
    </subcellularLocation>
</comment>
<evidence type="ECO:0000256" key="3">
    <source>
        <dbReference type="ARBA" id="ARBA00022723"/>
    </source>
</evidence>
<evidence type="ECO:0000256" key="4">
    <source>
        <dbReference type="ARBA" id="ARBA00022737"/>
    </source>
</evidence>
<dbReference type="PROSITE" id="PS50157">
    <property type="entry name" value="ZINC_FINGER_C2H2_2"/>
    <property type="match status" value="4"/>
</dbReference>
<dbReference type="GO" id="GO:0008270">
    <property type="term" value="F:zinc ion binding"/>
    <property type="evidence" value="ECO:0007669"/>
    <property type="project" value="UniProtKB-KW"/>
</dbReference>
<proteinExistence type="inferred from homology"/>
<dbReference type="AlphaFoldDB" id="A0A2G4SIU6"/>
<keyword evidence="6" id="KW-0862">Zinc</keyword>
<dbReference type="InterPro" id="IPR013087">
    <property type="entry name" value="Znf_C2H2_type"/>
</dbReference>
<dbReference type="GO" id="GO:0005634">
    <property type="term" value="C:nucleus"/>
    <property type="evidence" value="ECO:0007669"/>
    <property type="project" value="UniProtKB-SubCell"/>
</dbReference>
<evidence type="ECO:0000256" key="6">
    <source>
        <dbReference type="ARBA" id="ARBA00022833"/>
    </source>
</evidence>
<dbReference type="FunFam" id="3.30.160.60:FF:000125">
    <property type="entry name" value="Putative zinc finger protein 143"/>
    <property type="match status" value="1"/>
</dbReference>
<feature type="domain" description="C2H2-type" evidence="10">
    <location>
        <begin position="86"/>
        <end position="115"/>
    </location>
</feature>
<keyword evidence="7" id="KW-0539">Nucleus</keyword>
<dbReference type="GO" id="GO:0000978">
    <property type="term" value="F:RNA polymerase II cis-regulatory region sequence-specific DNA binding"/>
    <property type="evidence" value="ECO:0007669"/>
    <property type="project" value="TreeGrafter"/>
</dbReference>
<name>A0A2G4SIU6_RHIZD</name>
<dbReference type="InterPro" id="IPR036236">
    <property type="entry name" value="Znf_C2H2_sf"/>
</dbReference>
<dbReference type="GeneID" id="35443143"/>
<dbReference type="PANTHER" id="PTHR19818:SF159">
    <property type="entry name" value="C2H2-TYPE DOMAIN-CONTAINING PROTEIN"/>
    <property type="match status" value="1"/>
</dbReference>
<keyword evidence="5 8" id="KW-0863">Zinc-finger</keyword>
<evidence type="ECO:0000256" key="1">
    <source>
        <dbReference type="ARBA" id="ARBA00004123"/>
    </source>
</evidence>
<gene>
    <name evidence="11" type="ORF">RHIMIDRAFT_269845</name>
</gene>
<keyword evidence="3" id="KW-0479">Metal-binding</keyword>
<evidence type="ECO:0000256" key="7">
    <source>
        <dbReference type="ARBA" id="ARBA00023242"/>
    </source>
</evidence>
<dbReference type="FunFam" id="3.30.160.60:FF:001498">
    <property type="entry name" value="Zinc finger protein 404"/>
    <property type="match status" value="1"/>
</dbReference>
<feature type="region of interest" description="Disordered" evidence="9">
    <location>
        <begin position="1"/>
        <end position="22"/>
    </location>
</feature>
<keyword evidence="12" id="KW-1185">Reference proteome</keyword>
<dbReference type="GO" id="GO:0045944">
    <property type="term" value="P:positive regulation of transcription by RNA polymerase II"/>
    <property type="evidence" value="ECO:0007669"/>
    <property type="project" value="UniProtKB-ARBA"/>
</dbReference>
<organism evidence="11 12">
    <name type="scientific">Rhizopus microsporus ATCC 52813</name>
    <dbReference type="NCBI Taxonomy" id="1340429"/>
    <lineage>
        <taxon>Eukaryota</taxon>
        <taxon>Fungi</taxon>
        <taxon>Fungi incertae sedis</taxon>
        <taxon>Mucoromycota</taxon>
        <taxon>Mucoromycotina</taxon>
        <taxon>Mucoromycetes</taxon>
        <taxon>Mucorales</taxon>
        <taxon>Mucorineae</taxon>
        <taxon>Rhizopodaceae</taxon>
        <taxon>Rhizopus</taxon>
    </lineage>
</organism>
<dbReference type="EMBL" id="KZ303866">
    <property type="protein sequence ID" value="PHZ08326.1"/>
    <property type="molecule type" value="Genomic_DNA"/>
</dbReference>
<dbReference type="FunFam" id="3.30.160.60:FF:002343">
    <property type="entry name" value="Zinc finger protein 33A"/>
    <property type="match status" value="1"/>
</dbReference>
<feature type="domain" description="C2H2-type" evidence="10">
    <location>
        <begin position="56"/>
        <end position="85"/>
    </location>
</feature>
<evidence type="ECO:0000256" key="8">
    <source>
        <dbReference type="PROSITE-ProRule" id="PRU00042"/>
    </source>
</evidence>
<dbReference type="RefSeq" id="XP_023462034.1">
    <property type="nucleotide sequence ID" value="XM_023612154.1"/>
</dbReference>
<evidence type="ECO:0000313" key="12">
    <source>
        <dbReference type="Proteomes" id="UP000242254"/>
    </source>
</evidence>
<dbReference type="Gene3D" id="3.30.160.60">
    <property type="entry name" value="Classic Zinc Finger"/>
    <property type="match status" value="4"/>
</dbReference>